<keyword evidence="3" id="KW-1185">Reference proteome</keyword>
<dbReference type="SUPFAM" id="SSF53254">
    <property type="entry name" value="Phosphoglycerate mutase-like"/>
    <property type="match status" value="1"/>
</dbReference>
<dbReference type="AlphaFoldDB" id="A0A1V3I8U0"/>
<dbReference type="GO" id="GO:0005737">
    <property type="term" value="C:cytoplasm"/>
    <property type="evidence" value="ECO:0007669"/>
    <property type="project" value="InterPro"/>
</dbReference>
<gene>
    <name evidence="2" type="ORF">BKK47_11635</name>
</gene>
<dbReference type="CDD" id="cd07067">
    <property type="entry name" value="HP_PGM_like"/>
    <property type="match status" value="1"/>
</dbReference>
<dbReference type="PANTHER" id="PTHR20935">
    <property type="entry name" value="PHOSPHOGLYCERATE MUTASE-RELATED"/>
    <property type="match status" value="1"/>
</dbReference>
<dbReference type="STRING" id="1908257.BKK47_11635"/>
<name>A0A1V3I8U0_9PAST</name>
<dbReference type="EMBL" id="MLHG01000109">
    <property type="protein sequence ID" value="OOF36425.1"/>
    <property type="molecule type" value="Genomic_DNA"/>
</dbReference>
<protein>
    <submittedName>
        <fullName evidence="2">Phosphohistidine phosphatase SixA</fullName>
    </submittedName>
</protein>
<keyword evidence="1" id="KW-0378">Hydrolase</keyword>
<sequence>MKIFIMRHGEAEVMAKTDKERRLTEYGKKQAFAQGEWLKNNARSTALPFNRILVSPYQRALETFEQVNLAFDSALQSHLEIWQGITPYGSAELVIDYLSVLEKEKIDSILLISHLPLVGEIVAELYGKRNPISFYPATIAQIGWQNGKGEIMSYSYPPEML</sequence>
<dbReference type="RefSeq" id="WP_077495015.1">
    <property type="nucleotide sequence ID" value="NZ_MLHG01000109.1"/>
</dbReference>
<dbReference type="Proteomes" id="UP000189426">
    <property type="component" value="Unassembled WGS sequence"/>
</dbReference>
<dbReference type="InterPro" id="IPR004449">
    <property type="entry name" value="SixA"/>
</dbReference>
<dbReference type="Pfam" id="PF00300">
    <property type="entry name" value="His_Phos_1"/>
    <property type="match status" value="1"/>
</dbReference>
<evidence type="ECO:0000313" key="2">
    <source>
        <dbReference type="EMBL" id="OOF36425.1"/>
    </source>
</evidence>
<proteinExistence type="predicted"/>
<accession>A0A1V3I8U0</accession>
<dbReference type="PANTHER" id="PTHR20935:SF1">
    <property type="entry name" value="SLL1549 PROTEIN"/>
    <property type="match status" value="1"/>
</dbReference>
<comment type="caution">
    <text evidence="2">The sequence shown here is derived from an EMBL/GenBank/DDBJ whole genome shotgun (WGS) entry which is preliminary data.</text>
</comment>
<dbReference type="GO" id="GO:0101006">
    <property type="term" value="F:protein histidine phosphatase activity"/>
    <property type="evidence" value="ECO:0007669"/>
    <property type="project" value="InterPro"/>
</dbReference>
<dbReference type="SMART" id="SM00855">
    <property type="entry name" value="PGAM"/>
    <property type="match status" value="1"/>
</dbReference>
<dbReference type="InterPro" id="IPR051021">
    <property type="entry name" value="Mito_Ser/Thr_phosphatase"/>
</dbReference>
<dbReference type="Gene3D" id="3.40.50.1240">
    <property type="entry name" value="Phosphoglycerate mutase-like"/>
    <property type="match status" value="1"/>
</dbReference>
<dbReference type="InterPro" id="IPR013078">
    <property type="entry name" value="His_Pase_superF_clade-1"/>
</dbReference>
<reference evidence="2 3" key="1">
    <citation type="submission" date="2016-10" db="EMBL/GenBank/DDBJ databases">
        <title>Rodentibacter gen. nov. and new species.</title>
        <authorList>
            <person name="Christensen H."/>
        </authorList>
    </citation>
    <scope>NUCLEOTIDE SEQUENCE [LARGE SCALE GENOMIC DNA]</scope>
    <source>
        <strain evidence="2 3">Ppn418</strain>
    </source>
</reference>
<dbReference type="InterPro" id="IPR029033">
    <property type="entry name" value="His_PPase_superfam"/>
</dbReference>
<evidence type="ECO:0000256" key="1">
    <source>
        <dbReference type="ARBA" id="ARBA00022801"/>
    </source>
</evidence>
<organism evidence="2 3">
    <name type="scientific">Rodentibacter mrazii</name>
    <dbReference type="NCBI Taxonomy" id="1908257"/>
    <lineage>
        <taxon>Bacteria</taxon>
        <taxon>Pseudomonadati</taxon>
        <taxon>Pseudomonadota</taxon>
        <taxon>Gammaproteobacteria</taxon>
        <taxon>Pasteurellales</taxon>
        <taxon>Pasteurellaceae</taxon>
        <taxon>Rodentibacter</taxon>
    </lineage>
</organism>
<evidence type="ECO:0000313" key="3">
    <source>
        <dbReference type="Proteomes" id="UP000189426"/>
    </source>
</evidence>
<dbReference type="NCBIfam" id="TIGR00249">
    <property type="entry name" value="sixA"/>
    <property type="match status" value="1"/>
</dbReference>